<comment type="caution">
    <text evidence="3">The sequence shown here is derived from an EMBL/GenBank/DDBJ whole genome shotgun (WGS) entry which is preliminary data.</text>
</comment>
<protein>
    <submittedName>
        <fullName evidence="3">Tetratricopeptide repeat protein</fullName>
    </submittedName>
</protein>
<reference evidence="3" key="1">
    <citation type="journal article" date="2023" name="Int. J. Syst. Evol. Microbiol.">
        <title>&lt;i&gt;Holtiella tumoricola&lt;/i&gt; gen. nov. sp. nov., isolated from a human clinical sample.</title>
        <authorList>
            <person name="Allen-Vercoe E."/>
            <person name="Daigneault M.C."/>
            <person name="Vancuren S.J."/>
            <person name="Cochrane K."/>
            <person name="O'Neal L.L."/>
            <person name="Sankaranarayanan K."/>
            <person name="Lawson P.A."/>
        </authorList>
    </citation>
    <scope>NUCLEOTIDE SEQUENCE</scope>
    <source>
        <strain evidence="3">CC70A</strain>
    </source>
</reference>
<evidence type="ECO:0000256" key="1">
    <source>
        <dbReference type="SAM" id="Coils"/>
    </source>
</evidence>
<gene>
    <name evidence="3" type="ORF">PBV87_20475</name>
</gene>
<evidence type="ECO:0000313" key="3">
    <source>
        <dbReference type="EMBL" id="MDA3733853.1"/>
    </source>
</evidence>
<dbReference type="AlphaFoldDB" id="A0AA42DRB6"/>
<organism evidence="3 4">
    <name type="scientific">Holtiella tumoricola</name>
    <dbReference type="NCBI Taxonomy" id="3018743"/>
    <lineage>
        <taxon>Bacteria</taxon>
        <taxon>Bacillati</taxon>
        <taxon>Bacillota</taxon>
        <taxon>Clostridia</taxon>
        <taxon>Lachnospirales</taxon>
        <taxon>Cellulosilyticaceae</taxon>
        <taxon>Holtiella</taxon>
    </lineage>
</organism>
<keyword evidence="2" id="KW-0472">Membrane</keyword>
<keyword evidence="1" id="KW-0175">Coiled coil</keyword>
<dbReference type="SMART" id="SM00028">
    <property type="entry name" value="TPR"/>
    <property type="match status" value="6"/>
</dbReference>
<evidence type="ECO:0000313" key="4">
    <source>
        <dbReference type="Proteomes" id="UP001169242"/>
    </source>
</evidence>
<feature type="coiled-coil region" evidence="1">
    <location>
        <begin position="296"/>
        <end position="337"/>
    </location>
</feature>
<dbReference type="EMBL" id="JAQIFT010000068">
    <property type="protein sequence ID" value="MDA3733853.1"/>
    <property type="molecule type" value="Genomic_DNA"/>
</dbReference>
<keyword evidence="2" id="KW-1133">Transmembrane helix</keyword>
<keyword evidence="2" id="KW-0812">Transmembrane</keyword>
<name>A0AA42DRB6_9FIRM</name>
<keyword evidence="4" id="KW-1185">Reference proteome</keyword>
<dbReference type="InterPro" id="IPR011990">
    <property type="entry name" value="TPR-like_helical_dom_sf"/>
</dbReference>
<dbReference type="InterPro" id="IPR019734">
    <property type="entry name" value="TPR_rpt"/>
</dbReference>
<proteinExistence type="predicted"/>
<dbReference type="Proteomes" id="UP001169242">
    <property type="component" value="Unassembled WGS sequence"/>
</dbReference>
<evidence type="ECO:0000256" key="2">
    <source>
        <dbReference type="SAM" id="Phobius"/>
    </source>
</evidence>
<dbReference type="SUPFAM" id="SSF48452">
    <property type="entry name" value="TPR-like"/>
    <property type="match status" value="2"/>
</dbReference>
<dbReference type="Gene3D" id="1.25.40.10">
    <property type="entry name" value="Tetratricopeptide repeat domain"/>
    <property type="match status" value="3"/>
</dbReference>
<feature type="transmembrane region" description="Helical" evidence="2">
    <location>
        <begin position="247"/>
        <end position="267"/>
    </location>
</feature>
<dbReference type="Pfam" id="PF13181">
    <property type="entry name" value="TPR_8"/>
    <property type="match status" value="1"/>
</dbReference>
<sequence>MQVKCPYCNHSVNSAIICETCGENIRWVEKIYEKSELYYIKAYECAESRYLSEAVEYLEKAIYFNKYNIQAKNLLGLIYLEMGEVASALKLWILSDALCKEDNVAVEYMEKLQKEPKQLEAYKDSLMLYNRALRYVHKKDDDVAVIRLKKAINLNPSFLEARNLLAFCYLLQKQENKALAQVLYVLKKDRSNKKALSYLREIESKNVVIEDEESKKTISAPHINDIDISTDVMPQKFINRGGLFSRYAMYFVFGAVCMFGIGIGLIVPSKTASLEKKVYDMTSENTSLKVEFDTFVEEATQKALALESNNQKLAEENELLKQQHNKVSQENKLAKAKAYKEEGKWIESAEILNNIAAQDLSEENQKVYQSLKETVYPKAGDRLYDLGNNLFKQGNNVEAMLNFEKVLIFAPGIRTAAQALYNMGQIEEKNNNKTKALQFYNIILEDYKDTNAYYKAKDRAEKLK</sequence>
<accession>A0AA42DRB6</accession>
<dbReference type="RefSeq" id="WP_271013539.1">
    <property type="nucleotide sequence ID" value="NZ_JAQIFT010000068.1"/>
</dbReference>